<dbReference type="KEGG" id="acij:JS278_02888"/>
<keyword evidence="2" id="KW-1185">Reference proteome</keyword>
<accession>A0A344UXM4</accession>
<dbReference type="EMBL" id="CP025198">
    <property type="protein sequence ID" value="AXE40022.1"/>
    <property type="molecule type" value="Genomic_DNA"/>
</dbReference>
<sequence length="131" mass="14552">MDTSVQDRAAARTQKLPGAELTHPFGEDWGVWKVCGKVFMLQTQITGEPLVILKSAPMEARALKQAHESITPGYHMNKKHWISLTPGGDMDPRLVDDLVTESYLLVVEKLPRSERPVDPDTFGQPTNGEAK</sequence>
<evidence type="ECO:0008006" key="3">
    <source>
        <dbReference type="Google" id="ProtNLM"/>
    </source>
</evidence>
<evidence type="ECO:0000313" key="2">
    <source>
        <dbReference type="Proteomes" id="UP000251995"/>
    </source>
</evidence>
<dbReference type="PANTHER" id="PTHR35145">
    <property type="entry name" value="CYTOPLASMIC PROTEIN-RELATED"/>
    <property type="match status" value="1"/>
</dbReference>
<dbReference type="InterPro" id="IPR007351">
    <property type="entry name" value="YjbR"/>
</dbReference>
<dbReference type="OrthoDB" id="3194910at2"/>
<organism evidence="1 2">
    <name type="scientific">Acidipropionibacterium virtanenii</name>
    <dbReference type="NCBI Taxonomy" id="2057246"/>
    <lineage>
        <taxon>Bacteria</taxon>
        <taxon>Bacillati</taxon>
        <taxon>Actinomycetota</taxon>
        <taxon>Actinomycetes</taxon>
        <taxon>Propionibacteriales</taxon>
        <taxon>Propionibacteriaceae</taxon>
        <taxon>Acidipropionibacterium</taxon>
    </lineage>
</organism>
<dbReference type="AlphaFoldDB" id="A0A344UXM4"/>
<dbReference type="SUPFAM" id="SSF142906">
    <property type="entry name" value="YjbR-like"/>
    <property type="match status" value="1"/>
</dbReference>
<dbReference type="InterPro" id="IPR038056">
    <property type="entry name" value="YjbR-like_sf"/>
</dbReference>
<dbReference type="Proteomes" id="UP000251995">
    <property type="component" value="Chromosome"/>
</dbReference>
<name>A0A344UXM4_9ACTN</name>
<dbReference type="Gene3D" id="3.90.1150.30">
    <property type="match status" value="1"/>
</dbReference>
<dbReference type="PANTHER" id="PTHR35145:SF1">
    <property type="entry name" value="CYTOPLASMIC PROTEIN"/>
    <property type="match status" value="1"/>
</dbReference>
<protein>
    <recommendedName>
        <fullName evidence="3">Cytoplasmic protein</fullName>
    </recommendedName>
</protein>
<gene>
    <name evidence="1" type="ORF">JS278_02888</name>
</gene>
<reference evidence="1 2" key="1">
    <citation type="submission" date="2017-12" db="EMBL/GenBank/DDBJ databases">
        <title>The whole genome sequence of the Acidipropionibacterium virtanenii sp. nov. type strain JS278.</title>
        <authorList>
            <person name="Laine P."/>
            <person name="Deptula P."/>
            <person name="Varmanen P."/>
            <person name="Auvinen P."/>
        </authorList>
    </citation>
    <scope>NUCLEOTIDE SEQUENCE [LARGE SCALE GENOMIC DNA]</scope>
    <source>
        <strain evidence="1 2">JS278</strain>
    </source>
</reference>
<proteinExistence type="predicted"/>
<evidence type="ECO:0000313" key="1">
    <source>
        <dbReference type="EMBL" id="AXE40022.1"/>
    </source>
</evidence>
<dbReference type="InterPro" id="IPR058532">
    <property type="entry name" value="YjbR/MT2646/Rv2570-like"/>
</dbReference>
<dbReference type="Pfam" id="PF04237">
    <property type="entry name" value="YjbR"/>
    <property type="match status" value="1"/>
</dbReference>